<name>A0A0A8XXJ5_ARUDO</name>
<organism evidence="1">
    <name type="scientific">Arundo donax</name>
    <name type="common">Giant reed</name>
    <name type="synonym">Donax arundinaceus</name>
    <dbReference type="NCBI Taxonomy" id="35708"/>
    <lineage>
        <taxon>Eukaryota</taxon>
        <taxon>Viridiplantae</taxon>
        <taxon>Streptophyta</taxon>
        <taxon>Embryophyta</taxon>
        <taxon>Tracheophyta</taxon>
        <taxon>Spermatophyta</taxon>
        <taxon>Magnoliopsida</taxon>
        <taxon>Liliopsida</taxon>
        <taxon>Poales</taxon>
        <taxon>Poaceae</taxon>
        <taxon>PACMAD clade</taxon>
        <taxon>Arundinoideae</taxon>
        <taxon>Arundineae</taxon>
        <taxon>Arundo</taxon>
    </lineage>
</organism>
<proteinExistence type="predicted"/>
<sequence length="38" mass="4302">MPVLHCFLSLVHEGKRNKKSLYPKNIVAIDPKNIVAID</sequence>
<reference evidence="1" key="2">
    <citation type="journal article" date="2015" name="Data Brief">
        <title>Shoot transcriptome of the giant reed, Arundo donax.</title>
        <authorList>
            <person name="Barrero R.A."/>
            <person name="Guerrero F.D."/>
            <person name="Moolhuijzen P."/>
            <person name="Goolsby J.A."/>
            <person name="Tidwell J."/>
            <person name="Bellgard S.E."/>
            <person name="Bellgard M.I."/>
        </authorList>
    </citation>
    <scope>NUCLEOTIDE SEQUENCE</scope>
    <source>
        <tissue evidence="1">Shoot tissue taken approximately 20 cm above the soil surface</tissue>
    </source>
</reference>
<dbReference type="EMBL" id="GBRH01279196">
    <property type="protein sequence ID" value="JAD18699.1"/>
    <property type="molecule type" value="Transcribed_RNA"/>
</dbReference>
<reference evidence="1" key="1">
    <citation type="submission" date="2014-09" db="EMBL/GenBank/DDBJ databases">
        <authorList>
            <person name="Magalhaes I.L.F."/>
            <person name="Oliveira U."/>
            <person name="Santos F.R."/>
            <person name="Vidigal T.H.D.A."/>
            <person name="Brescovit A.D."/>
            <person name="Santos A.J."/>
        </authorList>
    </citation>
    <scope>NUCLEOTIDE SEQUENCE</scope>
    <source>
        <tissue evidence="1">Shoot tissue taken approximately 20 cm above the soil surface</tissue>
    </source>
</reference>
<evidence type="ECO:0000313" key="1">
    <source>
        <dbReference type="EMBL" id="JAD18699.1"/>
    </source>
</evidence>
<accession>A0A0A8XXJ5</accession>
<protein>
    <submittedName>
        <fullName evidence="1">Uncharacterized protein</fullName>
    </submittedName>
</protein>
<dbReference type="AlphaFoldDB" id="A0A0A8XXJ5"/>